<dbReference type="PANTHER" id="PTHR47424:SF6">
    <property type="entry name" value="PROLINE UTILIZATION TRANS-ACTIVATOR"/>
    <property type="match status" value="1"/>
</dbReference>
<dbReference type="InterPro" id="IPR036864">
    <property type="entry name" value="Zn2-C6_fun-type_DNA-bd_sf"/>
</dbReference>
<keyword evidence="3" id="KW-0804">Transcription</keyword>
<name>A0A084QU82_STAC4</name>
<dbReference type="GO" id="GO:0006351">
    <property type="term" value="P:DNA-templated transcription"/>
    <property type="evidence" value="ECO:0007669"/>
    <property type="project" value="InterPro"/>
</dbReference>
<dbReference type="CDD" id="cd12148">
    <property type="entry name" value="fungal_TF_MHR"/>
    <property type="match status" value="1"/>
</dbReference>
<keyword evidence="1" id="KW-0479">Metal-binding</keyword>
<dbReference type="Pfam" id="PF00172">
    <property type="entry name" value="Zn_clus"/>
    <property type="match status" value="1"/>
</dbReference>
<evidence type="ECO:0000313" key="8">
    <source>
        <dbReference type="Proteomes" id="UP000028524"/>
    </source>
</evidence>
<organism evidence="7 8">
    <name type="scientific">Stachybotrys chlorohalonatus (strain IBT 40285)</name>
    <dbReference type="NCBI Taxonomy" id="1283841"/>
    <lineage>
        <taxon>Eukaryota</taxon>
        <taxon>Fungi</taxon>
        <taxon>Dikarya</taxon>
        <taxon>Ascomycota</taxon>
        <taxon>Pezizomycotina</taxon>
        <taxon>Sordariomycetes</taxon>
        <taxon>Hypocreomycetidae</taxon>
        <taxon>Hypocreales</taxon>
        <taxon>Stachybotryaceae</taxon>
        <taxon>Stachybotrys</taxon>
    </lineage>
</organism>
<feature type="domain" description="Zn(2)-C6 fungal-type" evidence="6">
    <location>
        <begin position="66"/>
        <end position="97"/>
    </location>
</feature>
<dbReference type="OrthoDB" id="3266505at2759"/>
<dbReference type="GO" id="GO:0000981">
    <property type="term" value="F:DNA-binding transcription factor activity, RNA polymerase II-specific"/>
    <property type="evidence" value="ECO:0007669"/>
    <property type="project" value="InterPro"/>
</dbReference>
<reference evidence="7 8" key="1">
    <citation type="journal article" date="2014" name="BMC Genomics">
        <title>Comparative genome sequencing reveals chemotype-specific gene clusters in the toxigenic black mold Stachybotrys.</title>
        <authorList>
            <person name="Semeiks J."/>
            <person name="Borek D."/>
            <person name="Otwinowski Z."/>
            <person name="Grishin N.V."/>
        </authorList>
    </citation>
    <scope>NUCLEOTIDE SEQUENCE [LARGE SCALE GENOMIC DNA]</scope>
    <source>
        <strain evidence="7 8">IBT 40285</strain>
    </source>
</reference>
<keyword evidence="2" id="KW-0805">Transcription regulation</keyword>
<keyword evidence="4" id="KW-0539">Nucleus</keyword>
<evidence type="ECO:0000256" key="5">
    <source>
        <dbReference type="SAM" id="MobiDB-lite"/>
    </source>
</evidence>
<dbReference type="InterPro" id="IPR007219">
    <property type="entry name" value="XnlR_reg_dom"/>
</dbReference>
<evidence type="ECO:0000259" key="6">
    <source>
        <dbReference type="PROSITE" id="PS50048"/>
    </source>
</evidence>
<gene>
    <name evidence="7" type="ORF">S40285_08000</name>
</gene>
<feature type="region of interest" description="Disordered" evidence="5">
    <location>
        <begin position="121"/>
        <end position="142"/>
    </location>
</feature>
<accession>A0A084QU82</accession>
<evidence type="ECO:0000256" key="3">
    <source>
        <dbReference type="ARBA" id="ARBA00023163"/>
    </source>
</evidence>
<dbReference type="InterPro" id="IPR001138">
    <property type="entry name" value="Zn2Cys6_DnaBD"/>
</dbReference>
<feature type="non-terminal residue" evidence="7">
    <location>
        <position position="1"/>
    </location>
</feature>
<dbReference type="InParanoid" id="A0A084QU82"/>
<dbReference type="SUPFAM" id="SSF57701">
    <property type="entry name" value="Zn2/Cys6 DNA-binding domain"/>
    <property type="match status" value="1"/>
</dbReference>
<dbReference type="AlphaFoldDB" id="A0A084QU82"/>
<dbReference type="Gene3D" id="4.10.240.10">
    <property type="entry name" value="Zn(2)-C6 fungal-type DNA-binding domain"/>
    <property type="match status" value="1"/>
</dbReference>
<dbReference type="STRING" id="1283841.A0A084QU82"/>
<dbReference type="EMBL" id="KL660190">
    <property type="protein sequence ID" value="KFA67517.1"/>
    <property type="molecule type" value="Genomic_DNA"/>
</dbReference>
<dbReference type="PROSITE" id="PS50048">
    <property type="entry name" value="ZN2_CY6_FUNGAL_2"/>
    <property type="match status" value="1"/>
</dbReference>
<dbReference type="InterPro" id="IPR051127">
    <property type="entry name" value="Fungal_SecMet_Regulators"/>
</dbReference>
<evidence type="ECO:0000256" key="1">
    <source>
        <dbReference type="ARBA" id="ARBA00022723"/>
    </source>
</evidence>
<sequence>STEHQETCRHRGSLTLAEFGPSVRFVQTTPAPARRFRLQRLTMQSMSTLPRRQRAPLDVLKRSAKACNRCRKRRTKCAGDPPYPCISCRDAGHTCIYSESEKRVMVSESYLLELQAQAHRANNARDDRDDSSELADGSSQDIELGFTGTDNWVLNDSGQYRKSSLACINSCAEFVDFMGNSSSTYIANRLNPTTETLDWHMYPHYGDTSWLRCSLSPEISPLPPFDLAKRLYRAQHSYIGTIFSFLSERAFYQRLERVYARSPDPHNREECLSYCQILLVFAFGQMYSINQWVGHEGPPGFQYFKNALTFLPNAYEDGSILFIEVLSYIAYFMQTINRRDAAYLYIGTALRMAISLGLHQEVSDQDIDAETREHRRRVWWSTYSMERLLCVTSGHPISIQDEDIDLLPPSPTPGEDARLAAILASYTELSRIHGIIGEKIYRKRQKSGPDLSACIQHIMQRLNGWFEGLPETVNLCAPDINQEPRREVVSIYLHYYHCINITARPILLYAVQRQLATNPHRLGATRWEDGFSSDIVRVIDTAIRAARSSAFILNSAAKHNLVATYGFIDGEQAFSAAMLLVMVNIAFPYKEIDASAMDIALNVLQTMAEKGNKYIQACHSLLTKIRNTIKKTNPIYPNQQLCAEGKGLEQSDAVSSGNTLVEGLSNDRSPAFDLDFEGDPGLWAEVLDSIDIDMDRQWVESALLRGQQ</sequence>
<dbReference type="SMART" id="SM00066">
    <property type="entry name" value="GAL4"/>
    <property type="match status" value="1"/>
</dbReference>
<dbReference type="GO" id="GO:0003677">
    <property type="term" value="F:DNA binding"/>
    <property type="evidence" value="ECO:0007669"/>
    <property type="project" value="InterPro"/>
</dbReference>
<evidence type="ECO:0000256" key="2">
    <source>
        <dbReference type="ARBA" id="ARBA00023015"/>
    </source>
</evidence>
<dbReference type="OMA" id="HYYHCIN"/>
<dbReference type="SMART" id="SM00906">
    <property type="entry name" value="Fungal_trans"/>
    <property type="match status" value="1"/>
</dbReference>
<proteinExistence type="predicted"/>
<keyword evidence="8" id="KW-1185">Reference proteome</keyword>
<dbReference type="PROSITE" id="PS00463">
    <property type="entry name" value="ZN2_CY6_FUNGAL_1"/>
    <property type="match status" value="1"/>
</dbReference>
<dbReference type="GO" id="GO:0008270">
    <property type="term" value="F:zinc ion binding"/>
    <property type="evidence" value="ECO:0007669"/>
    <property type="project" value="InterPro"/>
</dbReference>
<protein>
    <recommendedName>
        <fullName evidence="6">Zn(2)-C6 fungal-type domain-containing protein</fullName>
    </recommendedName>
</protein>
<evidence type="ECO:0000313" key="7">
    <source>
        <dbReference type="EMBL" id="KFA67517.1"/>
    </source>
</evidence>
<dbReference type="CDD" id="cd00067">
    <property type="entry name" value="GAL4"/>
    <property type="match status" value="1"/>
</dbReference>
<dbReference type="PANTHER" id="PTHR47424">
    <property type="entry name" value="REGULATORY PROTEIN GAL4"/>
    <property type="match status" value="1"/>
</dbReference>
<evidence type="ECO:0000256" key="4">
    <source>
        <dbReference type="ARBA" id="ARBA00023242"/>
    </source>
</evidence>
<dbReference type="Proteomes" id="UP000028524">
    <property type="component" value="Unassembled WGS sequence"/>
</dbReference>
<dbReference type="Pfam" id="PF04082">
    <property type="entry name" value="Fungal_trans"/>
    <property type="match status" value="1"/>
</dbReference>
<dbReference type="HOGENOM" id="CLU_006926_4_1_1"/>